<evidence type="ECO:0000313" key="3">
    <source>
        <dbReference type="Proteomes" id="UP000001231"/>
    </source>
</evidence>
<organism evidence="2 3">
    <name type="scientific">Kangiella koreensis (strain DSM 16069 / JCM 12317 / KCTC 12182 / SW-125)</name>
    <dbReference type="NCBI Taxonomy" id="523791"/>
    <lineage>
        <taxon>Bacteria</taxon>
        <taxon>Pseudomonadati</taxon>
        <taxon>Pseudomonadota</taxon>
        <taxon>Gammaproteobacteria</taxon>
        <taxon>Kangiellales</taxon>
        <taxon>Kangiellaceae</taxon>
        <taxon>Kangiella</taxon>
    </lineage>
</organism>
<keyword evidence="3" id="KW-1185">Reference proteome</keyword>
<dbReference type="EMBL" id="CP001707">
    <property type="protein sequence ID" value="ACV25497.1"/>
    <property type="molecule type" value="Genomic_DNA"/>
</dbReference>
<gene>
    <name evidence="2" type="ordered locus">Kkor_0075</name>
</gene>
<reference evidence="2 3" key="1">
    <citation type="journal article" date="2009" name="Stand. Genomic Sci.">
        <title>Complete genome sequence of Kangiella koreensis type strain (SW-125).</title>
        <authorList>
            <person name="Han C."/>
            <person name="Sikorski J."/>
            <person name="Lapidus A."/>
            <person name="Nolan M."/>
            <person name="Glavina Del Rio T."/>
            <person name="Tice H."/>
            <person name="Cheng J.F."/>
            <person name="Lucas S."/>
            <person name="Chen F."/>
            <person name="Copeland A."/>
            <person name="Ivanova N."/>
            <person name="Mavromatis K."/>
            <person name="Ovchinnikova G."/>
            <person name="Pati A."/>
            <person name="Bruce D."/>
            <person name="Goodwin L."/>
            <person name="Pitluck S."/>
            <person name="Chen A."/>
            <person name="Palaniappan K."/>
            <person name="Land M."/>
            <person name="Hauser L."/>
            <person name="Chang Y.J."/>
            <person name="Jeffries C.D."/>
            <person name="Chain P."/>
            <person name="Saunders E."/>
            <person name="Brettin T."/>
            <person name="Goker M."/>
            <person name="Tindall B.J."/>
            <person name="Bristow J."/>
            <person name="Eisen J.A."/>
            <person name="Markowitz V."/>
            <person name="Hugenholtz P."/>
            <person name="Kyrpides N.C."/>
            <person name="Klenk H.P."/>
            <person name="Detter J.C."/>
        </authorList>
    </citation>
    <scope>NUCLEOTIDE SEQUENCE [LARGE SCALE GENOMIC DNA]</scope>
    <source>
        <strain evidence="3">DSM 16069 / KCTC 12182 / SW-125</strain>
    </source>
</reference>
<dbReference type="OrthoDB" id="5497289at2"/>
<dbReference type="Proteomes" id="UP000001231">
    <property type="component" value="Chromosome"/>
</dbReference>
<protein>
    <submittedName>
        <fullName evidence="2">Nucleotide-binding protein containing TIR-like domain</fullName>
    </submittedName>
</protein>
<dbReference type="Pfam" id="PF10137">
    <property type="entry name" value="CAP12-PCTIR_TIR"/>
    <property type="match status" value="1"/>
</dbReference>
<evidence type="ECO:0000259" key="1">
    <source>
        <dbReference type="Pfam" id="PF10137"/>
    </source>
</evidence>
<dbReference type="AlphaFoldDB" id="C7R666"/>
<dbReference type="KEGG" id="kko:Kkor_0075"/>
<dbReference type="InParanoid" id="C7R666"/>
<proteinExistence type="predicted"/>
<evidence type="ECO:0000313" key="2">
    <source>
        <dbReference type="EMBL" id="ACV25497.1"/>
    </source>
</evidence>
<dbReference type="InterPro" id="IPR019302">
    <property type="entry name" value="CAP12/PCTIR_TIR_dom"/>
</dbReference>
<dbReference type="eggNOG" id="COG4271">
    <property type="taxonomic scope" value="Bacteria"/>
</dbReference>
<feature type="domain" description="CD-NTase-associated protein 12/Pycsar effector protein TIR" evidence="1">
    <location>
        <begin position="6"/>
        <end position="126"/>
    </location>
</feature>
<dbReference type="HOGENOM" id="CLU_962935_0_0_6"/>
<accession>C7R666</accession>
<dbReference type="GO" id="GO:0050135">
    <property type="term" value="F:NADP+ nucleosidase activity"/>
    <property type="evidence" value="ECO:0007669"/>
    <property type="project" value="InterPro"/>
</dbReference>
<name>C7R666_KANKD</name>
<dbReference type="RefSeq" id="WP_012800012.1">
    <property type="nucleotide sequence ID" value="NC_013166.1"/>
</dbReference>
<sequence>MSDKPNVFIASSVEGLSVAEAVNIKMEYDAQVKQWDNAFDLSSVTITSLIKRAKETEFGIFVFHPDDKTIIRENEYSTVRDNVLFELGLFIGSLGIERCFVLIPKSKETEFRLPADLAGVTTTSYDDQLEDKVDAVATSCAKIKQAIKKIRNSEIEVVSEPEAERLKKQLADVQSQLWMQNHEIQRAREEASTLLSSIMSYFHAVAKPATEAEIVAWEEGAKSSYLKDIKISRRNVFYVDKEIVIPPLAGASSISVIVAEGVRVHGANRRSHNSIYYMDGFRTDARV</sequence>